<dbReference type="Proteomes" id="UP001142055">
    <property type="component" value="Chromosome 1"/>
</dbReference>
<comment type="caution">
    <text evidence="3">The sequence shown here is derived from an EMBL/GenBank/DDBJ whole genome shotgun (WGS) entry which is preliminary data.</text>
</comment>
<dbReference type="SMART" id="SM00355">
    <property type="entry name" value="ZnF_C2H2"/>
    <property type="match status" value="2"/>
</dbReference>
<evidence type="ECO:0000256" key="1">
    <source>
        <dbReference type="PROSITE-ProRule" id="PRU00042"/>
    </source>
</evidence>
<accession>A0A9Q0RSC0</accession>
<dbReference type="PROSITE" id="PS00028">
    <property type="entry name" value="ZINC_FINGER_C2H2_1"/>
    <property type="match status" value="1"/>
</dbReference>
<name>A0A9Q0RSC0_BLOTA</name>
<evidence type="ECO:0000313" key="3">
    <source>
        <dbReference type="EMBL" id="KAJ6224694.1"/>
    </source>
</evidence>
<keyword evidence="1" id="KW-0862">Zinc</keyword>
<sequence length="138" mass="15595">MDQQSPNSEHSSNYEGNLTINETGRRHSISSYSSVSPNPSITLSATTNEWNDELDDCGKVGWYQCFKCKSSFDSIQTLSIHTSSHACDRYRCKWLKCRMAAGEQAQVVAHIKLKHFRSGTLLNTTETQDALKYIEDIL</sequence>
<reference evidence="3" key="1">
    <citation type="submission" date="2022-12" db="EMBL/GenBank/DDBJ databases">
        <title>Genome assemblies of Blomia tropicalis.</title>
        <authorList>
            <person name="Cui Y."/>
        </authorList>
    </citation>
    <scope>NUCLEOTIDE SEQUENCE</scope>
    <source>
        <tissue evidence="3">Adult mites</tissue>
    </source>
</reference>
<keyword evidence="4" id="KW-1185">Reference proteome</keyword>
<evidence type="ECO:0000313" key="4">
    <source>
        <dbReference type="Proteomes" id="UP001142055"/>
    </source>
</evidence>
<dbReference type="AlphaFoldDB" id="A0A9Q0RSC0"/>
<organism evidence="3 4">
    <name type="scientific">Blomia tropicalis</name>
    <name type="common">Mite</name>
    <dbReference type="NCBI Taxonomy" id="40697"/>
    <lineage>
        <taxon>Eukaryota</taxon>
        <taxon>Metazoa</taxon>
        <taxon>Ecdysozoa</taxon>
        <taxon>Arthropoda</taxon>
        <taxon>Chelicerata</taxon>
        <taxon>Arachnida</taxon>
        <taxon>Acari</taxon>
        <taxon>Acariformes</taxon>
        <taxon>Sarcoptiformes</taxon>
        <taxon>Astigmata</taxon>
        <taxon>Glycyphagoidea</taxon>
        <taxon>Echimyopodidae</taxon>
        <taxon>Blomia</taxon>
    </lineage>
</organism>
<proteinExistence type="predicted"/>
<dbReference type="InterPro" id="IPR013087">
    <property type="entry name" value="Znf_C2H2_type"/>
</dbReference>
<dbReference type="Gene3D" id="3.30.160.60">
    <property type="entry name" value="Classic Zinc Finger"/>
    <property type="match status" value="1"/>
</dbReference>
<dbReference type="GO" id="GO:0008270">
    <property type="term" value="F:zinc ion binding"/>
    <property type="evidence" value="ECO:0007669"/>
    <property type="project" value="UniProtKB-KW"/>
</dbReference>
<keyword evidence="1" id="KW-0863">Zinc-finger</keyword>
<dbReference type="EMBL" id="JAPWDV010000001">
    <property type="protein sequence ID" value="KAJ6224694.1"/>
    <property type="molecule type" value="Genomic_DNA"/>
</dbReference>
<gene>
    <name evidence="3" type="ORF">RDWZM_003239</name>
</gene>
<feature type="domain" description="C2H2-type" evidence="2">
    <location>
        <begin position="63"/>
        <end position="90"/>
    </location>
</feature>
<keyword evidence="1" id="KW-0479">Metal-binding</keyword>
<protein>
    <recommendedName>
        <fullName evidence="2">C2H2-type domain-containing protein</fullName>
    </recommendedName>
</protein>
<dbReference type="PROSITE" id="PS50157">
    <property type="entry name" value="ZINC_FINGER_C2H2_2"/>
    <property type="match status" value="1"/>
</dbReference>
<evidence type="ECO:0000259" key="2">
    <source>
        <dbReference type="PROSITE" id="PS50157"/>
    </source>
</evidence>